<evidence type="ECO:0000313" key="1">
    <source>
        <dbReference type="EMBL" id="OAQ21531.1"/>
    </source>
</evidence>
<dbReference type="EMBL" id="LWLG01000001">
    <property type="protein sequence ID" value="OAQ21531.1"/>
    <property type="molecule type" value="Genomic_DNA"/>
</dbReference>
<name>A0A179D6W8_9BACT</name>
<gene>
    <name evidence="1" type="ORF">TDIS_0049</name>
</gene>
<dbReference type="STRING" id="999894.TDIS_0049"/>
<organism evidence="1 2">
    <name type="scientific">Thermosulfurimonas dismutans</name>
    <dbReference type="NCBI Taxonomy" id="999894"/>
    <lineage>
        <taxon>Bacteria</taxon>
        <taxon>Pseudomonadati</taxon>
        <taxon>Thermodesulfobacteriota</taxon>
        <taxon>Thermodesulfobacteria</taxon>
        <taxon>Thermodesulfobacteriales</taxon>
        <taxon>Thermodesulfobacteriaceae</taxon>
        <taxon>Thermosulfurimonas</taxon>
    </lineage>
</organism>
<comment type="caution">
    <text evidence="1">The sequence shown here is derived from an EMBL/GenBank/DDBJ whole genome shotgun (WGS) entry which is preliminary data.</text>
</comment>
<accession>A0A179D6W8</accession>
<proteinExistence type="predicted"/>
<reference evidence="1 2" key="1">
    <citation type="submission" date="2016-04" db="EMBL/GenBank/DDBJ databases">
        <title>Genome analysis of Thermosulfurimonas dismutans, the first thermophilic sulfur-disproportionating bacterium of the phylum Thermodesulfobacteria.</title>
        <authorList>
            <person name="Mardanov A.V."/>
            <person name="Beletsky A.V."/>
            <person name="Kadnikov V.V."/>
            <person name="Slobodkin A.I."/>
            <person name="Ravin N.V."/>
        </authorList>
    </citation>
    <scope>NUCLEOTIDE SEQUENCE [LARGE SCALE GENOMIC DNA]</scope>
    <source>
        <strain evidence="1 2">S95</strain>
    </source>
</reference>
<dbReference type="Proteomes" id="UP000078390">
    <property type="component" value="Unassembled WGS sequence"/>
</dbReference>
<sequence>MGTKTLDDIKRILQEHKSILAKEFRVKEFNLFSSYVWGEEIVDK</sequence>
<keyword evidence="2" id="KW-1185">Reference proteome</keyword>
<evidence type="ECO:0000313" key="2">
    <source>
        <dbReference type="Proteomes" id="UP000078390"/>
    </source>
</evidence>
<dbReference type="AlphaFoldDB" id="A0A179D6W8"/>
<protein>
    <submittedName>
        <fullName evidence="1">DNA polymerase, beta-like region</fullName>
    </submittedName>
</protein>